<keyword evidence="2" id="KW-1185">Reference proteome</keyword>
<accession>A0A8D2G157</accession>
<name>A0A8D2G157_THEGE</name>
<reference evidence="1" key="3">
    <citation type="submission" date="2025-09" db="UniProtKB">
        <authorList>
            <consortium name="Ensembl"/>
        </authorList>
    </citation>
    <scope>IDENTIFICATION</scope>
</reference>
<sequence>IIHSWRGRLPFYFRHFCVCVLKRSFALSPNLDCSGVITAYCSFNLLGSSDPHTSASQVARTTDVCHRTWLIFVFFVEMGSNCIAQAGLELLGSSSWLTSVSQSVGITAVSHHTQPPSTIL</sequence>
<evidence type="ECO:0000313" key="2">
    <source>
        <dbReference type="Proteomes" id="UP000694411"/>
    </source>
</evidence>
<dbReference type="AlphaFoldDB" id="A0A8D2G157"/>
<evidence type="ECO:0000313" key="1">
    <source>
        <dbReference type="Ensembl" id="ENSTGEP00000027989.1"/>
    </source>
</evidence>
<reference evidence="1" key="1">
    <citation type="submission" date="2018-05" db="EMBL/GenBank/DDBJ databases">
        <title>Whole genome of Theropithecus gelada.</title>
        <authorList>
            <person name="Chiou K.L."/>
            <person name="Snyder-Mackler N."/>
        </authorList>
    </citation>
    <scope>NUCLEOTIDE SEQUENCE [LARGE SCALE GENOMIC DNA]</scope>
</reference>
<dbReference type="Ensembl" id="ENSTGET00000033353.1">
    <property type="protein sequence ID" value="ENSTGEP00000027989.1"/>
    <property type="gene ID" value="ENSTGEG00000022555.1"/>
</dbReference>
<proteinExistence type="predicted"/>
<dbReference type="Proteomes" id="UP000694411">
    <property type="component" value="Chromosome 7a"/>
</dbReference>
<organism evidence="1 2">
    <name type="scientific">Theropithecus gelada</name>
    <name type="common">Gelada baboon</name>
    <dbReference type="NCBI Taxonomy" id="9565"/>
    <lineage>
        <taxon>Eukaryota</taxon>
        <taxon>Metazoa</taxon>
        <taxon>Chordata</taxon>
        <taxon>Craniata</taxon>
        <taxon>Vertebrata</taxon>
        <taxon>Euteleostomi</taxon>
        <taxon>Mammalia</taxon>
        <taxon>Eutheria</taxon>
        <taxon>Euarchontoglires</taxon>
        <taxon>Primates</taxon>
        <taxon>Haplorrhini</taxon>
        <taxon>Catarrhini</taxon>
        <taxon>Cercopithecidae</taxon>
        <taxon>Cercopithecinae</taxon>
        <taxon>Theropithecus</taxon>
    </lineage>
</organism>
<dbReference type="PANTHER" id="PTHR12138:SF154">
    <property type="entry name" value="PROTEIN-SERINE_THREONINE PHOSPHATASE"/>
    <property type="match status" value="1"/>
</dbReference>
<protein>
    <submittedName>
        <fullName evidence="1">Uncharacterized protein</fullName>
    </submittedName>
</protein>
<reference evidence="1" key="2">
    <citation type="submission" date="2025-08" db="UniProtKB">
        <authorList>
            <consortium name="Ensembl"/>
        </authorList>
    </citation>
    <scope>IDENTIFICATION</scope>
</reference>
<dbReference type="PANTHER" id="PTHR12138">
    <property type="entry name" value="PRIMATE-EXPANDED PROTEIN FAMILY"/>
    <property type="match status" value="1"/>
</dbReference>
<dbReference type="PRINTS" id="PR02045">
    <property type="entry name" value="F138DOMAIN"/>
</dbReference>